<proteinExistence type="inferred from homology"/>
<organism evidence="3 4">
    <name type="scientific">Bibersteinia trehalosi Y31</name>
    <dbReference type="NCBI Taxonomy" id="1261658"/>
    <lineage>
        <taxon>Bacteria</taxon>
        <taxon>Pseudomonadati</taxon>
        <taxon>Pseudomonadota</taxon>
        <taxon>Gammaproteobacteria</taxon>
        <taxon>Pasteurellales</taxon>
        <taxon>Pasteurellaceae</taxon>
        <taxon>Bibersteinia</taxon>
    </lineage>
</organism>
<evidence type="ECO:0000256" key="1">
    <source>
        <dbReference type="HAMAP-Rule" id="MF_02095"/>
    </source>
</evidence>
<feature type="binding site" evidence="1">
    <location>
        <position position="89"/>
    </location>
    <ligand>
        <name>Mg(2+)</name>
        <dbReference type="ChEBI" id="CHEBI:18420"/>
        <label>1</label>
    </ligand>
</feature>
<feature type="binding site" evidence="1">
    <location>
        <position position="217"/>
    </location>
    <ligand>
        <name>substrate</name>
    </ligand>
</feature>
<evidence type="ECO:0000256" key="2">
    <source>
        <dbReference type="PIRSR" id="PIRSR600760-2"/>
    </source>
</evidence>
<dbReference type="InterPro" id="IPR000760">
    <property type="entry name" value="Inositol_monophosphatase-like"/>
</dbReference>
<dbReference type="GO" id="GO:0000103">
    <property type="term" value="P:sulfate assimilation"/>
    <property type="evidence" value="ECO:0007669"/>
    <property type="project" value="TreeGrafter"/>
</dbReference>
<name>A0A179D095_BIBTR</name>
<dbReference type="PATRIC" id="fig|1261658.3.peg.697"/>
<dbReference type="NCBIfam" id="TIGR01331">
    <property type="entry name" value="bisphos_cysQ"/>
    <property type="match status" value="1"/>
</dbReference>
<comment type="catalytic activity">
    <reaction evidence="1">
        <text>adenosine 3',5'-bisphosphate + H2O = AMP + phosphate</text>
        <dbReference type="Rhea" id="RHEA:10040"/>
        <dbReference type="ChEBI" id="CHEBI:15377"/>
        <dbReference type="ChEBI" id="CHEBI:43474"/>
        <dbReference type="ChEBI" id="CHEBI:58343"/>
        <dbReference type="ChEBI" id="CHEBI:456215"/>
        <dbReference type="EC" id="3.1.3.7"/>
    </reaction>
</comment>
<feature type="binding site" evidence="1">
    <location>
        <position position="69"/>
    </location>
    <ligand>
        <name>Mg(2+)</name>
        <dbReference type="ChEBI" id="CHEBI:18420"/>
        <label>1</label>
    </ligand>
</feature>
<dbReference type="EC" id="3.1.3.7" evidence="1"/>
<keyword evidence="1 2" id="KW-0479">Metal-binding</keyword>
<feature type="binding site" evidence="2">
    <location>
        <position position="92"/>
    </location>
    <ligand>
        <name>Mg(2+)</name>
        <dbReference type="ChEBI" id="CHEBI:18420"/>
        <label>1</label>
        <note>catalytic</note>
    </ligand>
</feature>
<dbReference type="Proteomes" id="UP000078358">
    <property type="component" value="Unassembled WGS sequence"/>
</dbReference>
<dbReference type="SUPFAM" id="SSF56655">
    <property type="entry name" value="Carbohydrate phosphatase"/>
    <property type="match status" value="1"/>
</dbReference>
<dbReference type="PANTHER" id="PTHR43028">
    <property type="entry name" value="3'(2'),5'-BISPHOSPHATE NUCLEOTIDASE 1"/>
    <property type="match status" value="1"/>
</dbReference>
<comment type="caution">
    <text evidence="3">The sequence shown here is derived from an EMBL/GenBank/DDBJ whole genome shotgun (WGS) entry which is preliminary data.</text>
</comment>
<feature type="binding site" evidence="2">
    <location>
        <position position="89"/>
    </location>
    <ligand>
        <name>Mg(2+)</name>
        <dbReference type="ChEBI" id="CHEBI:18420"/>
        <label>1</label>
        <note>catalytic</note>
    </ligand>
</feature>
<feature type="binding site" evidence="1">
    <location>
        <position position="217"/>
    </location>
    <ligand>
        <name>Mg(2+)</name>
        <dbReference type="ChEBI" id="CHEBI:18420"/>
        <label>2</label>
    </ligand>
</feature>
<gene>
    <name evidence="1" type="primary">cysQ</name>
    <name evidence="3" type="ORF">F480_03435</name>
</gene>
<comment type="subcellular location">
    <subcellularLocation>
        <location evidence="1">Cell inner membrane</location>
        <topology evidence="1">Peripheral membrane protein</topology>
        <orientation evidence="1">Cytoplasmic side</orientation>
    </subcellularLocation>
</comment>
<feature type="binding site" evidence="2">
    <location>
        <position position="217"/>
    </location>
    <ligand>
        <name>Mg(2+)</name>
        <dbReference type="ChEBI" id="CHEBI:18420"/>
        <label>1</label>
        <note>catalytic</note>
    </ligand>
</feature>
<dbReference type="Pfam" id="PF00459">
    <property type="entry name" value="Inositol_P"/>
    <property type="match status" value="1"/>
</dbReference>
<sequence length="272" mass="30823">MQQLNQTLLDQVLHIAQQAGEHLKRFYACAVEVQIKADHTPVTEADLFVSQFVIEQLQQLTPNIPILSEEGQKIPLSERSQWQEYWLIDPLDGTQQFIDRTDQFSVVIGLVQHNRPVLGVIHSPILNKTYFALKGQGAFLLENGIRTHLSGICKKLPKKHRLQITIGSVNIQKIEPAILPPYQANFTRFGSCSLKAGLVAEGKADCYIRLGATGEWDTAVPEILLAECGGEIFDLNFLPLTYNQRETFINPPFIMVGNKQYNWQQVFAFHRQ</sequence>
<dbReference type="RefSeq" id="WP_064318212.1">
    <property type="nucleotide sequence ID" value="NZ_JACI01000001.1"/>
</dbReference>
<comment type="function">
    <text evidence="1">Converts adenosine-3',5'-bisphosphate (PAP) to AMP.</text>
</comment>
<comment type="cofactor">
    <cofactor evidence="1 2">
        <name>Mg(2+)</name>
        <dbReference type="ChEBI" id="CHEBI:18420"/>
    </cofactor>
</comment>
<comment type="similarity">
    <text evidence="1">Belongs to the inositol monophosphatase superfamily. CysQ family.</text>
</comment>
<dbReference type="Gene3D" id="3.40.190.80">
    <property type="match status" value="1"/>
</dbReference>
<dbReference type="PANTHER" id="PTHR43028:SF7">
    <property type="entry name" value="3'(2'),5'-BISPHOSPHATE NUCLEOTIDASE CYSQ"/>
    <property type="match status" value="1"/>
</dbReference>
<dbReference type="InterPro" id="IPR050725">
    <property type="entry name" value="CysQ/Inositol_MonoPase"/>
</dbReference>
<feature type="binding site" evidence="2">
    <location>
        <position position="91"/>
    </location>
    <ligand>
        <name>Mg(2+)</name>
        <dbReference type="ChEBI" id="CHEBI:18420"/>
        <label>1</label>
        <note>catalytic</note>
    </ligand>
</feature>
<keyword evidence="1" id="KW-0997">Cell inner membrane</keyword>
<feature type="binding site" evidence="1">
    <location>
        <position position="69"/>
    </location>
    <ligand>
        <name>substrate</name>
    </ligand>
</feature>
<dbReference type="GO" id="GO:0050427">
    <property type="term" value="P:3'-phosphoadenosine 5'-phosphosulfate metabolic process"/>
    <property type="evidence" value="ECO:0007669"/>
    <property type="project" value="TreeGrafter"/>
</dbReference>
<dbReference type="Gene3D" id="3.30.540.10">
    <property type="entry name" value="Fructose-1,6-Bisphosphatase, subunit A, domain 1"/>
    <property type="match status" value="1"/>
</dbReference>
<dbReference type="AlphaFoldDB" id="A0A179D095"/>
<feature type="binding site" evidence="1">
    <location>
        <position position="89"/>
    </location>
    <ligand>
        <name>Mg(2+)</name>
        <dbReference type="ChEBI" id="CHEBI:18420"/>
        <label>2</label>
    </ligand>
</feature>
<dbReference type="GO" id="GO:0005886">
    <property type="term" value="C:plasma membrane"/>
    <property type="evidence" value="ECO:0007669"/>
    <property type="project" value="UniProtKB-SubCell"/>
</dbReference>
<keyword evidence="1" id="KW-1003">Cell membrane</keyword>
<feature type="binding site" evidence="2">
    <location>
        <position position="69"/>
    </location>
    <ligand>
        <name>Mg(2+)</name>
        <dbReference type="ChEBI" id="CHEBI:18420"/>
        <label>1</label>
        <note>catalytic</note>
    </ligand>
</feature>
<reference evidence="3 4" key="1">
    <citation type="submission" date="2014-01" db="EMBL/GenBank/DDBJ databases">
        <authorList>
            <person name="Zuccon D."/>
        </authorList>
    </citation>
    <scope>NUCLEOTIDE SEQUENCE [LARGE SCALE GENOMIC DNA]</scope>
    <source>
        <strain evidence="3 4">Y31</strain>
    </source>
</reference>
<evidence type="ECO:0000313" key="3">
    <source>
        <dbReference type="EMBL" id="OAQ15595.1"/>
    </source>
</evidence>
<dbReference type="InterPro" id="IPR006240">
    <property type="entry name" value="CysQ"/>
</dbReference>
<dbReference type="CDD" id="cd01638">
    <property type="entry name" value="CysQ"/>
    <property type="match status" value="1"/>
</dbReference>
<feature type="binding site" evidence="1">
    <location>
        <position position="91"/>
    </location>
    <ligand>
        <name>Mg(2+)</name>
        <dbReference type="ChEBI" id="CHEBI:18420"/>
        <label>1</label>
    </ligand>
</feature>
<feature type="binding site" evidence="1">
    <location>
        <begin position="91"/>
        <end position="94"/>
    </location>
    <ligand>
        <name>substrate</name>
    </ligand>
</feature>
<dbReference type="PRINTS" id="PR00377">
    <property type="entry name" value="IMPHPHTASES"/>
</dbReference>
<dbReference type="GO" id="GO:0000287">
    <property type="term" value="F:magnesium ion binding"/>
    <property type="evidence" value="ECO:0007669"/>
    <property type="project" value="UniProtKB-UniRule"/>
</dbReference>
<keyword evidence="1 2" id="KW-0460">Magnesium</keyword>
<dbReference type="EMBL" id="JACI01000001">
    <property type="protein sequence ID" value="OAQ15595.1"/>
    <property type="molecule type" value="Genomic_DNA"/>
</dbReference>
<dbReference type="GO" id="GO:0008441">
    <property type="term" value="F:3'(2'),5'-bisphosphate nucleotidase activity"/>
    <property type="evidence" value="ECO:0007669"/>
    <property type="project" value="UniProtKB-UniRule"/>
</dbReference>
<keyword evidence="1" id="KW-0472">Membrane</keyword>
<accession>A0A179D095</accession>
<protein>
    <recommendedName>
        <fullName evidence="1">3'(2'),5'-bisphosphate nucleotidase CysQ</fullName>
        <ecNumber evidence="1">3.1.3.7</ecNumber>
    </recommendedName>
    <alternativeName>
        <fullName evidence="1">3'(2'),5-bisphosphonucleoside 3'(2')-phosphohydrolase</fullName>
    </alternativeName>
    <alternativeName>
        <fullName evidence="1">3'-phosphoadenosine 5'-phosphate phosphatase</fullName>
        <shortName evidence="1">PAP phosphatase</shortName>
    </alternativeName>
</protein>
<dbReference type="HAMAP" id="MF_02095">
    <property type="entry name" value="CysQ"/>
    <property type="match status" value="1"/>
</dbReference>
<feature type="binding site" evidence="1">
    <location>
        <position position="92"/>
    </location>
    <ligand>
        <name>Mg(2+)</name>
        <dbReference type="ChEBI" id="CHEBI:18420"/>
        <label>2</label>
    </ligand>
</feature>
<keyword evidence="1" id="KW-0378">Hydrolase</keyword>
<evidence type="ECO:0000313" key="4">
    <source>
        <dbReference type="Proteomes" id="UP000078358"/>
    </source>
</evidence>